<dbReference type="GeneID" id="80817590"/>
<keyword evidence="2" id="KW-0547">Nucleotide-binding</keyword>
<reference evidence="4 5" key="1">
    <citation type="submission" date="2016-10" db="EMBL/GenBank/DDBJ databases">
        <authorList>
            <person name="Varghese N."/>
            <person name="Submissions S."/>
        </authorList>
    </citation>
    <scope>NUCLEOTIDE SEQUENCE [LARGE SCALE GENOMIC DNA]</scope>
    <source>
        <strain evidence="4 5">FF3</strain>
    </source>
</reference>
<dbReference type="InterPro" id="IPR003781">
    <property type="entry name" value="CoA-bd"/>
</dbReference>
<dbReference type="Gene3D" id="3.30.470.20">
    <property type="entry name" value="ATP-grasp fold, B domain"/>
    <property type="match status" value="1"/>
</dbReference>
<dbReference type="Pfam" id="PF13607">
    <property type="entry name" value="Succ_CoA_lig"/>
    <property type="match status" value="1"/>
</dbReference>
<dbReference type="Gene3D" id="3.40.50.720">
    <property type="entry name" value="NAD(P)-binding Rossmann-like Domain"/>
    <property type="match status" value="1"/>
</dbReference>
<dbReference type="SMART" id="SM00881">
    <property type="entry name" value="CoA_binding"/>
    <property type="match status" value="1"/>
</dbReference>
<dbReference type="GO" id="GO:0006099">
    <property type="term" value="P:tricarboxylic acid cycle"/>
    <property type="evidence" value="ECO:0007669"/>
    <property type="project" value="UniProtKB-KW"/>
</dbReference>
<dbReference type="Proteomes" id="UP000182932">
    <property type="component" value="Unassembled WGS sequence"/>
</dbReference>
<dbReference type="FunFam" id="3.40.50.261:FF:000021">
    <property type="entry name" value="Acetyl-CoA synthetase, putative"/>
    <property type="match status" value="1"/>
</dbReference>
<dbReference type="RefSeq" id="WP_074835690.1">
    <property type="nucleotide sequence ID" value="NZ_FNYY01000003.1"/>
</dbReference>
<dbReference type="AlphaFoldDB" id="A0A975W8I2"/>
<dbReference type="EMBL" id="FNYY01000003">
    <property type="protein sequence ID" value="SEJ10669.1"/>
    <property type="molecule type" value="Genomic_DNA"/>
</dbReference>
<comment type="caution">
    <text evidence="4">The sequence shown here is derived from an EMBL/GenBank/DDBJ whole genome shotgun (WGS) entry which is preliminary data.</text>
</comment>
<keyword evidence="1" id="KW-0816">Tricarboxylic acid cycle</keyword>
<dbReference type="InterPro" id="IPR036291">
    <property type="entry name" value="NAD(P)-bd_dom_sf"/>
</dbReference>
<dbReference type="GO" id="GO:0046872">
    <property type="term" value="F:metal ion binding"/>
    <property type="evidence" value="ECO:0007669"/>
    <property type="project" value="InterPro"/>
</dbReference>
<organism evidence="4 5">
    <name type="scientific">Marinovum algicola</name>
    <dbReference type="NCBI Taxonomy" id="42444"/>
    <lineage>
        <taxon>Bacteria</taxon>
        <taxon>Pseudomonadati</taxon>
        <taxon>Pseudomonadota</taxon>
        <taxon>Alphaproteobacteria</taxon>
        <taxon>Rhodobacterales</taxon>
        <taxon>Roseobacteraceae</taxon>
        <taxon>Marinovum</taxon>
    </lineage>
</organism>
<dbReference type="InterPro" id="IPR011761">
    <property type="entry name" value="ATP-grasp"/>
</dbReference>
<evidence type="ECO:0000256" key="1">
    <source>
        <dbReference type="ARBA" id="ARBA00022532"/>
    </source>
</evidence>
<gene>
    <name evidence="4" type="ORF">SAMN04487940_103232</name>
</gene>
<feature type="domain" description="ATP-grasp" evidence="3">
    <location>
        <begin position="491"/>
        <end position="685"/>
    </location>
</feature>
<dbReference type="Pfam" id="PF13549">
    <property type="entry name" value="ATP-grasp_5"/>
    <property type="match status" value="1"/>
</dbReference>
<dbReference type="PANTHER" id="PTHR42793">
    <property type="entry name" value="COA BINDING DOMAIN CONTAINING PROTEIN"/>
    <property type="match status" value="1"/>
</dbReference>
<dbReference type="SUPFAM" id="SSF51735">
    <property type="entry name" value="NAD(P)-binding Rossmann-fold domains"/>
    <property type="match status" value="1"/>
</dbReference>
<sequence length="686" mass="70334">MAGRDTCWDQGGSSGLERLLRPRSIAVIGGGSWCRNVIEQCRKIGFGGEIWPVHPTRATVGGVACFPDVGALPGVPDAAFVGVNREATVAVVRALAARGAGGAVCFASGFREARGETADGARLQTALLEAAGGMTLLGPNCYGFLNYLDGAALWPDQHGGLPVARGVAIVTQSSNIAINLTMQARGLPLAYVVTVGNQAQTGLSDVSRTLLRDPRVTALGLHIEGIDDLRAFEAMAAEAQALGKPVVALKIGRSDQARAATVTHTASLAGSDAGARALLHRLGIGQVASLPVLLETLKLLHVTGPLTSNRIASMSCSGGEASLMADMAEGSGLVFPPLDATRRAALRRVLGPRVALANPLDYHTYIWGDIPAMITVFSAMTGGDLALGCVVLDLPRADRCDPGAWTPVITAMERARDATGTPLALVSSLPETLPEEVALRLMDNGILSFGGMAEAIAALSAAARMRPAEGAPLLVPPVAPQGRTLSEAEAKAALAADGLRIPASAPAATPESAATAAARIGCPVVLKGCGIAHKTEAGAVVLGLATPDAVARAAADMPGPSFLVEEMVTDGLAEVLIGVVADPAHGYVLTLAAGGTLTEILEDRVSLLVPASRAELRQALSQLRIAVLLQGYRGRPAADIDALLDAVMAVQAHVARTLPQELEINPLICTATGAVAADALIRTGEE</sequence>
<protein>
    <submittedName>
        <fullName evidence="4">Acyl-CoA synthetase (NDP forming)</fullName>
    </submittedName>
</protein>
<keyword evidence="2" id="KW-0067">ATP-binding</keyword>
<proteinExistence type="predicted"/>
<name>A0A975W8I2_9RHOB</name>
<dbReference type="PROSITE" id="PS50975">
    <property type="entry name" value="ATP_GRASP"/>
    <property type="match status" value="1"/>
</dbReference>
<keyword evidence="5" id="KW-1185">Reference proteome</keyword>
<evidence type="ECO:0000259" key="3">
    <source>
        <dbReference type="PROSITE" id="PS50975"/>
    </source>
</evidence>
<dbReference type="Gene3D" id="3.40.50.261">
    <property type="entry name" value="Succinyl-CoA synthetase domains"/>
    <property type="match status" value="2"/>
</dbReference>
<dbReference type="Gene3D" id="3.30.1490.20">
    <property type="entry name" value="ATP-grasp fold, A domain"/>
    <property type="match status" value="1"/>
</dbReference>
<dbReference type="InterPro" id="IPR013815">
    <property type="entry name" value="ATP_grasp_subdomain_1"/>
</dbReference>
<dbReference type="PANTHER" id="PTHR42793:SF4">
    <property type="entry name" value="BLL6376 PROTEIN"/>
    <property type="match status" value="1"/>
</dbReference>
<dbReference type="GO" id="GO:0005524">
    <property type="term" value="F:ATP binding"/>
    <property type="evidence" value="ECO:0007669"/>
    <property type="project" value="UniProtKB-UniRule"/>
</dbReference>
<dbReference type="InterPro" id="IPR032875">
    <property type="entry name" value="Succ_CoA_lig_flav_dom"/>
</dbReference>
<evidence type="ECO:0000313" key="4">
    <source>
        <dbReference type="EMBL" id="SEJ10669.1"/>
    </source>
</evidence>
<dbReference type="InterPro" id="IPR016102">
    <property type="entry name" value="Succinyl-CoA_synth-like"/>
</dbReference>
<accession>A0A975W8I2</accession>
<evidence type="ECO:0000256" key="2">
    <source>
        <dbReference type="PROSITE-ProRule" id="PRU00409"/>
    </source>
</evidence>
<dbReference type="SUPFAM" id="SSF52210">
    <property type="entry name" value="Succinyl-CoA synthetase domains"/>
    <property type="match status" value="2"/>
</dbReference>
<dbReference type="Pfam" id="PF13380">
    <property type="entry name" value="CoA_binding_2"/>
    <property type="match status" value="1"/>
</dbReference>
<dbReference type="SUPFAM" id="SSF56059">
    <property type="entry name" value="Glutathione synthetase ATP-binding domain-like"/>
    <property type="match status" value="1"/>
</dbReference>
<evidence type="ECO:0000313" key="5">
    <source>
        <dbReference type="Proteomes" id="UP000182932"/>
    </source>
</evidence>